<proteinExistence type="predicted"/>
<sequence length="112" mass="12905">MTDNVDRPDPLPGWWTRNQRLRKDRGLPPYQPPCFADGTHTHEIVPELEEEFNCSILFAGTNTSYPDDWMVEVDGRPLFRIGRHRDDSGNTVYELSAEEFETSFRSAVCDDA</sequence>
<comment type="caution">
    <text evidence="1">The sequence shown here is derived from an EMBL/GenBank/DDBJ whole genome shotgun (WGS) entry which is preliminary data.</text>
</comment>
<dbReference type="AlphaFoldDB" id="A0ABD6AG43"/>
<name>A0ABD6AG43_9EURY</name>
<accession>A0ABD6AG43</accession>
<organism evidence="1 2">
    <name type="scientific">Halomarina halobia</name>
    <dbReference type="NCBI Taxonomy" id="3033386"/>
    <lineage>
        <taxon>Archaea</taxon>
        <taxon>Methanobacteriati</taxon>
        <taxon>Methanobacteriota</taxon>
        <taxon>Stenosarchaea group</taxon>
        <taxon>Halobacteria</taxon>
        <taxon>Halobacteriales</taxon>
        <taxon>Natronomonadaceae</taxon>
        <taxon>Halomarina</taxon>
    </lineage>
</organism>
<dbReference type="GeneID" id="79317672"/>
<keyword evidence="2" id="KW-1185">Reference proteome</keyword>
<dbReference type="RefSeq" id="WP_276306040.1">
    <property type="nucleotide sequence ID" value="NZ_CP119993.1"/>
</dbReference>
<dbReference type="EMBL" id="JBHTBF010000003">
    <property type="protein sequence ID" value="MFC7319136.1"/>
    <property type="molecule type" value="Genomic_DNA"/>
</dbReference>
<dbReference type="Proteomes" id="UP001596547">
    <property type="component" value="Unassembled WGS sequence"/>
</dbReference>
<reference evidence="1 2" key="1">
    <citation type="journal article" date="2019" name="Int. J. Syst. Evol. Microbiol.">
        <title>The Global Catalogue of Microorganisms (GCM) 10K type strain sequencing project: providing services to taxonomists for standard genome sequencing and annotation.</title>
        <authorList>
            <consortium name="The Broad Institute Genomics Platform"/>
            <consortium name="The Broad Institute Genome Sequencing Center for Infectious Disease"/>
            <person name="Wu L."/>
            <person name="Ma J."/>
        </authorList>
    </citation>
    <scope>NUCLEOTIDE SEQUENCE [LARGE SCALE GENOMIC DNA]</scope>
    <source>
        <strain evidence="1 2">PSR21</strain>
    </source>
</reference>
<evidence type="ECO:0000313" key="2">
    <source>
        <dbReference type="Proteomes" id="UP001596547"/>
    </source>
</evidence>
<evidence type="ECO:0000313" key="1">
    <source>
        <dbReference type="EMBL" id="MFC7319136.1"/>
    </source>
</evidence>
<protein>
    <submittedName>
        <fullName evidence="1">Uncharacterized protein</fullName>
    </submittedName>
</protein>
<gene>
    <name evidence="1" type="ORF">ACFQPE_20415</name>
</gene>